<evidence type="ECO:0000256" key="1">
    <source>
        <dbReference type="ARBA" id="ARBA00008834"/>
    </source>
</evidence>
<dbReference type="GO" id="GO:0004650">
    <property type="term" value="F:polygalacturonase activity"/>
    <property type="evidence" value="ECO:0007669"/>
    <property type="project" value="InterPro"/>
</dbReference>
<keyword evidence="2 4" id="KW-0378">Hydrolase</keyword>
<name>A0AAX6DWV9_IRIPA</name>
<protein>
    <submittedName>
        <fullName evidence="5">Polygalacturonase</fullName>
    </submittedName>
</protein>
<dbReference type="InterPro" id="IPR051801">
    <property type="entry name" value="GH28_Enzymes"/>
</dbReference>
<accession>A0AAX6DWV9</accession>
<keyword evidence="3 4" id="KW-0326">Glycosidase</keyword>
<organism evidence="5 6">
    <name type="scientific">Iris pallida</name>
    <name type="common">Sweet iris</name>
    <dbReference type="NCBI Taxonomy" id="29817"/>
    <lineage>
        <taxon>Eukaryota</taxon>
        <taxon>Viridiplantae</taxon>
        <taxon>Streptophyta</taxon>
        <taxon>Embryophyta</taxon>
        <taxon>Tracheophyta</taxon>
        <taxon>Spermatophyta</taxon>
        <taxon>Magnoliopsida</taxon>
        <taxon>Liliopsida</taxon>
        <taxon>Asparagales</taxon>
        <taxon>Iridaceae</taxon>
        <taxon>Iridoideae</taxon>
        <taxon>Irideae</taxon>
        <taxon>Iris</taxon>
    </lineage>
</organism>
<dbReference type="PANTHER" id="PTHR31339">
    <property type="entry name" value="PECTIN LYASE-RELATED"/>
    <property type="match status" value="1"/>
</dbReference>
<dbReference type="Gene3D" id="2.160.20.10">
    <property type="entry name" value="Single-stranded right-handed beta-helix, Pectin lyase-like"/>
    <property type="match status" value="1"/>
</dbReference>
<evidence type="ECO:0000256" key="4">
    <source>
        <dbReference type="RuleBase" id="RU361169"/>
    </source>
</evidence>
<sequence length="158" mass="16764">MSGGISNIQVDHLHIHDSKTGINFKTTRGRGGFMEDIAISDVEMENVEVAIGLSGHTGGHPDEQFDPAAVPAVKRITLKNVVGTNVSVAGVLDGIKGDPFSAICLSNITLSVRSTPSWNCSDVSGFFDSVFPRPCPELQSETSLLCYSLISYLPLATA</sequence>
<dbReference type="Pfam" id="PF00295">
    <property type="entry name" value="Glyco_hydro_28"/>
    <property type="match status" value="1"/>
</dbReference>
<dbReference type="SUPFAM" id="SSF51126">
    <property type="entry name" value="Pectin lyase-like"/>
    <property type="match status" value="1"/>
</dbReference>
<comment type="caution">
    <text evidence="5">The sequence shown here is derived from an EMBL/GenBank/DDBJ whole genome shotgun (WGS) entry which is preliminary data.</text>
</comment>
<dbReference type="PANTHER" id="PTHR31339:SF5">
    <property type="entry name" value="HYDROLASE FAMILY 28 PROTEIN, PUTATIVE, EXPRESSED-RELATED"/>
    <property type="match status" value="1"/>
</dbReference>
<evidence type="ECO:0000256" key="2">
    <source>
        <dbReference type="ARBA" id="ARBA00022801"/>
    </source>
</evidence>
<evidence type="ECO:0000313" key="6">
    <source>
        <dbReference type="Proteomes" id="UP001140949"/>
    </source>
</evidence>
<reference evidence="5" key="2">
    <citation type="submission" date="2023-04" db="EMBL/GenBank/DDBJ databases">
        <authorList>
            <person name="Bruccoleri R.E."/>
            <person name="Oakeley E.J."/>
            <person name="Faust A.-M."/>
            <person name="Dessus-Babus S."/>
            <person name="Altorfer M."/>
            <person name="Burckhardt D."/>
            <person name="Oertli M."/>
            <person name="Naumann U."/>
            <person name="Petersen F."/>
            <person name="Wong J."/>
        </authorList>
    </citation>
    <scope>NUCLEOTIDE SEQUENCE</scope>
    <source>
        <strain evidence="5">GSM-AAB239-AS_SAM_17_03QT</strain>
        <tissue evidence="5">Leaf</tissue>
    </source>
</reference>
<evidence type="ECO:0000313" key="5">
    <source>
        <dbReference type="EMBL" id="KAJ6796169.1"/>
    </source>
</evidence>
<dbReference type="EMBL" id="JANAVB010041419">
    <property type="protein sequence ID" value="KAJ6796169.1"/>
    <property type="molecule type" value="Genomic_DNA"/>
</dbReference>
<comment type="similarity">
    <text evidence="1 4">Belongs to the glycosyl hydrolase 28 family.</text>
</comment>
<evidence type="ECO:0000256" key="3">
    <source>
        <dbReference type="ARBA" id="ARBA00023295"/>
    </source>
</evidence>
<dbReference type="GO" id="GO:0005975">
    <property type="term" value="P:carbohydrate metabolic process"/>
    <property type="evidence" value="ECO:0007669"/>
    <property type="project" value="InterPro"/>
</dbReference>
<proteinExistence type="inferred from homology"/>
<dbReference type="Proteomes" id="UP001140949">
    <property type="component" value="Unassembled WGS sequence"/>
</dbReference>
<keyword evidence="6" id="KW-1185">Reference proteome</keyword>
<dbReference type="AlphaFoldDB" id="A0AAX6DWV9"/>
<gene>
    <name evidence="5" type="ORF">M6B38_222265</name>
</gene>
<reference evidence="5" key="1">
    <citation type="journal article" date="2023" name="GigaByte">
        <title>Genome assembly of the bearded iris, Iris pallida Lam.</title>
        <authorList>
            <person name="Bruccoleri R.E."/>
            <person name="Oakeley E.J."/>
            <person name="Faust A.M.E."/>
            <person name="Altorfer M."/>
            <person name="Dessus-Babus S."/>
            <person name="Burckhardt D."/>
            <person name="Oertli M."/>
            <person name="Naumann U."/>
            <person name="Petersen F."/>
            <person name="Wong J."/>
        </authorList>
    </citation>
    <scope>NUCLEOTIDE SEQUENCE</scope>
    <source>
        <strain evidence="5">GSM-AAB239-AS_SAM_17_03QT</strain>
    </source>
</reference>
<dbReference type="InterPro" id="IPR000743">
    <property type="entry name" value="Glyco_hydro_28"/>
</dbReference>
<dbReference type="InterPro" id="IPR012334">
    <property type="entry name" value="Pectin_lyas_fold"/>
</dbReference>
<dbReference type="InterPro" id="IPR011050">
    <property type="entry name" value="Pectin_lyase_fold/virulence"/>
</dbReference>